<feature type="transmembrane region" description="Helical" evidence="1">
    <location>
        <begin position="338"/>
        <end position="354"/>
    </location>
</feature>
<feature type="signal peptide" evidence="2">
    <location>
        <begin position="1"/>
        <end position="17"/>
    </location>
</feature>
<dbReference type="AlphaFoldDB" id="A0A4Q9LPB9"/>
<keyword evidence="2" id="KW-0732">Signal</keyword>
<organism evidence="3 4">
    <name type="scientific">Hamiltosporidium magnivora</name>
    <dbReference type="NCBI Taxonomy" id="148818"/>
    <lineage>
        <taxon>Eukaryota</taxon>
        <taxon>Fungi</taxon>
        <taxon>Fungi incertae sedis</taxon>
        <taxon>Microsporidia</taxon>
        <taxon>Dubosqiidae</taxon>
        <taxon>Hamiltosporidium</taxon>
    </lineage>
</organism>
<feature type="transmembrane region" description="Helical" evidence="1">
    <location>
        <begin position="55"/>
        <end position="88"/>
    </location>
</feature>
<dbReference type="VEuPathDB" id="MicrosporidiaDB:CWI36_0208p0050"/>
<keyword evidence="1" id="KW-0812">Transmembrane</keyword>
<feature type="transmembrane region" description="Helical" evidence="1">
    <location>
        <begin position="134"/>
        <end position="155"/>
    </location>
</feature>
<evidence type="ECO:0000313" key="3">
    <source>
        <dbReference type="EMBL" id="TBU09361.1"/>
    </source>
</evidence>
<feature type="transmembrane region" description="Helical" evidence="1">
    <location>
        <begin position="109"/>
        <end position="128"/>
    </location>
</feature>
<dbReference type="Proteomes" id="UP000293045">
    <property type="component" value="Unassembled WGS sequence"/>
</dbReference>
<proteinExistence type="predicted"/>
<accession>A0A4Q9LPB9</accession>
<evidence type="ECO:0000256" key="2">
    <source>
        <dbReference type="SAM" id="SignalP"/>
    </source>
</evidence>
<dbReference type="EMBL" id="PIXR01000080">
    <property type="protein sequence ID" value="TBU09361.1"/>
    <property type="molecule type" value="Genomic_DNA"/>
</dbReference>
<feature type="transmembrane region" description="Helical" evidence="1">
    <location>
        <begin position="207"/>
        <end position="224"/>
    </location>
</feature>
<keyword evidence="1" id="KW-1133">Transmembrane helix</keyword>
<keyword evidence="1" id="KW-0472">Membrane</keyword>
<reference evidence="3 4" key="1">
    <citation type="submission" date="2017-12" db="EMBL/GenBank/DDBJ databases">
        <authorList>
            <person name="Pombert J.-F."/>
            <person name="Haag K.L."/>
            <person name="Ebert D."/>
        </authorList>
    </citation>
    <scope>NUCLEOTIDE SEQUENCE [LARGE SCALE GENOMIC DNA]</scope>
    <source>
        <strain evidence="3">IL-BN-2</strain>
    </source>
</reference>
<dbReference type="VEuPathDB" id="MicrosporidiaDB:CWI39_0080p0030"/>
<name>A0A4Q9LPB9_9MICR</name>
<evidence type="ECO:0000313" key="4">
    <source>
        <dbReference type="Proteomes" id="UP000293045"/>
    </source>
</evidence>
<protein>
    <submittedName>
        <fullName evidence="3">Uncharacterized protein</fullName>
    </submittedName>
</protein>
<gene>
    <name evidence="3" type="ORF">CWI39_0080p0030</name>
</gene>
<evidence type="ECO:0000256" key="1">
    <source>
        <dbReference type="SAM" id="Phobius"/>
    </source>
</evidence>
<dbReference type="VEuPathDB" id="MicrosporidiaDB:CWI36_0208p0020"/>
<dbReference type="VEuPathDB" id="MicrosporidiaDB:CWI36_0208p0040"/>
<comment type="caution">
    <text evidence="3">The sequence shown here is derived from an EMBL/GenBank/DDBJ whole genome shotgun (WGS) entry which is preliminary data.</text>
</comment>
<feature type="chain" id="PRO_5020709597" evidence="2">
    <location>
        <begin position="18"/>
        <end position="856"/>
    </location>
</feature>
<sequence>MTISLAMLIGLLGMCTCYDILKKAEFAYKNGQNFLFLSPNTYKEYVSYALNNPHIVHLLIIAISVVLATIILSIFRGIFALFYAILLIFVYKEGFHITAFAELGIQNEVMRGIIFVTVAVVGFFIIAVKLNEVLFALLFSFLGSVLLLITLETFLKQKWGYESAFRNLQNRILPELRSDSLLILSIMVAVSFVNGIDERHDGNYKKIQLIVLFIFSVFIMFIGIKYEKISFTFLLSIILICVFFEILEFLKSAIDEDRDIIKIPPYYFKDSVDYCYENIKIIELIVLLLSFILSIILLFFMTMALMVLYAIILILVYRAKYPERIFQKLGIENNITKVLIFICVGIIGFMLIKFHVCNILFAGIFSVCGSILFLASLETSLKQDWGYSNTIDGIKEGALPHCEKKQMCFEEIEYSHERGIFDQNEKFIGIYYKREIDVSTLQSISWVIKDVIILHFDYEKTFKVKFGHFENDLENNHFLISTIYLEKIISPKLLLRFLSLVTNLKINDSSERLSMVSMGLDMYFPNLNEMIFSDMKINRLNLNFILLSKLKSLCFERCEIKNLNWDQNLNYEVFKECKRFLCLQNFDHDLIFLIFLFEFSCLEYISIKDLKFDNPWTAINHKINSFETLEYVHIDNSGSSIFALFLKNLSCSTALTVLKVSVCGDTISNFLELSNSNITKTVEEIKLISISPFSNAGLYYIFKYENIKIMNFSDIKIPLGFFETTIFERIPNLKNLKIRFSTFDSFLPLIIGVLPSARVIDSLHIESSPMRNDDIKYISSLKIKELILIKTKNTLSEIYHNLCNEVIKVTLVELKIEPSNNNEDFTENQFLNYFESLEYFYIIRNQTSYNFSFVAR</sequence>
<feature type="transmembrane region" description="Helical" evidence="1">
    <location>
        <begin position="284"/>
        <end position="317"/>
    </location>
</feature>
<feature type="transmembrane region" description="Helical" evidence="1">
    <location>
        <begin position="231"/>
        <end position="250"/>
    </location>
</feature>